<accession>A0A7J0FD69</accession>
<feature type="region of interest" description="Disordered" evidence="1">
    <location>
        <begin position="239"/>
        <end position="264"/>
    </location>
</feature>
<dbReference type="Proteomes" id="UP000585474">
    <property type="component" value="Unassembled WGS sequence"/>
</dbReference>
<organism evidence="2 3">
    <name type="scientific">Actinidia rufa</name>
    <dbReference type="NCBI Taxonomy" id="165716"/>
    <lineage>
        <taxon>Eukaryota</taxon>
        <taxon>Viridiplantae</taxon>
        <taxon>Streptophyta</taxon>
        <taxon>Embryophyta</taxon>
        <taxon>Tracheophyta</taxon>
        <taxon>Spermatophyta</taxon>
        <taxon>Magnoliopsida</taxon>
        <taxon>eudicotyledons</taxon>
        <taxon>Gunneridae</taxon>
        <taxon>Pentapetalae</taxon>
        <taxon>asterids</taxon>
        <taxon>Ericales</taxon>
        <taxon>Actinidiaceae</taxon>
        <taxon>Actinidia</taxon>
    </lineage>
</organism>
<sequence>MSRRIDLGDGALKTSLPSWLSNHLGGKSYITDDVTQSPSSSLGGSPHGNSSVYIEHPKMDTLNLIKEVKIMTQGDLDKLREKYSFPPERPDKNLLMGLLNNVKSWKKRFFFTSGDEWEFFLSMPSGVAIPSRAKRTEEVLGKIKPGGYCDVSKILASKTFQRYFARGRMEISSSGGENTSLGDDGRLARRDFPDIPDLTLLRWLEGKVQDPFSNLFPCSSSSHLDLKLIFVELGAPPELRSNGRSGQKGQGGHAAATPTQEDQVQQWASNAVGRSLAPRGPYTLSSDNLGPRASMMSSAPMVRKILNGVILPADKEKLAYANSTKLEMVKAQNRSSKVEGQLADLTKELAIDEFKSSNDFKDMVTDSTATYFGEGFEFCKRQLLHHHPNLSVDLVSMVMDTELAEEEKANKVSEKEEEN</sequence>
<dbReference type="AlphaFoldDB" id="A0A7J0FD69"/>
<evidence type="ECO:0000313" key="2">
    <source>
        <dbReference type="EMBL" id="GFY96615.1"/>
    </source>
</evidence>
<comment type="caution">
    <text evidence="2">The sequence shown here is derived from an EMBL/GenBank/DDBJ whole genome shotgun (WGS) entry which is preliminary data.</text>
</comment>
<protein>
    <submittedName>
        <fullName evidence="2">Uncharacterized protein</fullName>
    </submittedName>
</protein>
<proteinExistence type="predicted"/>
<evidence type="ECO:0000256" key="1">
    <source>
        <dbReference type="SAM" id="MobiDB-lite"/>
    </source>
</evidence>
<keyword evidence="3" id="KW-1185">Reference proteome</keyword>
<gene>
    <name evidence="2" type="ORF">Acr_11g0009210</name>
</gene>
<reference evidence="2 3" key="1">
    <citation type="submission" date="2019-07" db="EMBL/GenBank/DDBJ databases">
        <title>De Novo Assembly of kiwifruit Actinidia rufa.</title>
        <authorList>
            <person name="Sugita-Konishi S."/>
            <person name="Sato K."/>
            <person name="Mori E."/>
            <person name="Abe Y."/>
            <person name="Kisaki G."/>
            <person name="Hamano K."/>
            <person name="Suezawa K."/>
            <person name="Otani M."/>
            <person name="Fukuda T."/>
            <person name="Manabe T."/>
            <person name="Gomi K."/>
            <person name="Tabuchi M."/>
            <person name="Akimitsu K."/>
            <person name="Kataoka I."/>
        </authorList>
    </citation>
    <scope>NUCLEOTIDE SEQUENCE [LARGE SCALE GENOMIC DNA]</scope>
    <source>
        <strain evidence="3">cv. Fuchu</strain>
    </source>
</reference>
<name>A0A7J0FD69_9ERIC</name>
<evidence type="ECO:0000313" key="3">
    <source>
        <dbReference type="Proteomes" id="UP000585474"/>
    </source>
</evidence>
<dbReference type="EMBL" id="BJWL01000011">
    <property type="protein sequence ID" value="GFY96615.1"/>
    <property type="molecule type" value="Genomic_DNA"/>
</dbReference>